<keyword evidence="5" id="KW-0808">Transferase</keyword>
<comment type="subcellular location">
    <subcellularLocation>
        <location evidence="2">Membrane</location>
    </subcellularLocation>
</comment>
<dbReference type="Pfam" id="PF00512">
    <property type="entry name" value="HisKA"/>
    <property type="match status" value="1"/>
</dbReference>
<name>A0ABZ3EU79_9FIRM</name>
<dbReference type="Gene3D" id="1.10.287.130">
    <property type="match status" value="1"/>
</dbReference>
<keyword evidence="4" id="KW-0597">Phosphoprotein</keyword>
<accession>A0ABZ3EU79</accession>
<keyword evidence="8" id="KW-1133">Transmembrane helix</keyword>
<evidence type="ECO:0000313" key="11">
    <source>
        <dbReference type="Proteomes" id="UP001451571"/>
    </source>
</evidence>
<evidence type="ECO:0000256" key="2">
    <source>
        <dbReference type="ARBA" id="ARBA00004370"/>
    </source>
</evidence>
<dbReference type="InterPro" id="IPR003661">
    <property type="entry name" value="HisK_dim/P_dom"/>
</dbReference>
<dbReference type="CDD" id="cd00082">
    <property type="entry name" value="HisKA"/>
    <property type="match status" value="1"/>
</dbReference>
<dbReference type="CDD" id="cd00075">
    <property type="entry name" value="HATPase"/>
    <property type="match status" value="1"/>
</dbReference>
<dbReference type="InterPro" id="IPR004358">
    <property type="entry name" value="Sig_transdc_His_kin-like_C"/>
</dbReference>
<dbReference type="InterPro" id="IPR003594">
    <property type="entry name" value="HATPase_dom"/>
</dbReference>
<evidence type="ECO:0000256" key="4">
    <source>
        <dbReference type="ARBA" id="ARBA00022553"/>
    </source>
</evidence>
<evidence type="ECO:0000256" key="1">
    <source>
        <dbReference type="ARBA" id="ARBA00000085"/>
    </source>
</evidence>
<organism evidence="10 11">
    <name type="scientific">Kineothrix sedimenti</name>
    <dbReference type="NCBI Taxonomy" id="3123317"/>
    <lineage>
        <taxon>Bacteria</taxon>
        <taxon>Bacillati</taxon>
        <taxon>Bacillota</taxon>
        <taxon>Clostridia</taxon>
        <taxon>Lachnospirales</taxon>
        <taxon>Lachnospiraceae</taxon>
        <taxon>Kineothrix</taxon>
    </lineage>
</organism>
<evidence type="ECO:0000313" key="10">
    <source>
        <dbReference type="EMBL" id="XAH73781.1"/>
    </source>
</evidence>
<evidence type="ECO:0000256" key="7">
    <source>
        <dbReference type="ARBA" id="ARBA00023012"/>
    </source>
</evidence>
<dbReference type="InterPro" id="IPR005467">
    <property type="entry name" value="His_kinase_dom"/>
</dbReference>
<dbReference type="Proteomes" id="UP001451571">
    <property type="component" value="Chromosome"/>
</dbReference>
<dbReference type="InterPro" id="IPR036890">
    <property type="entry name" value="HATPase_C_sf"/>
</dbReference>
<dbReference type="SMART" id="SM00387">
    <property type="entry name" value="HATPase_c"/>
    <property type="match status" value="1"/>
</dbReference>
<keyword evidence="7" id="KW-0902">Two-component regulatory system</keyword>
<keyword evidence="8" id="KW-0472">Membrane</keyword>
<dbReference type="SMART" id="SM00388">
    <property type="entry name" value="HisKA"/>
    <property type="match status" value="1"/>
</dbReference>
<dbReference type="PANTHER" id="PTHR45453">
    <property type="entry name" value="PHOSPHATE REGULON SENSOR PROTEIN PHOR"/>
    <property type="match status" value="1"/>
</dbReference>
<dbReference type="GO" id="GO:0016301">
    <property type="term" value="F:kinase activity"/>
    <property type="evidence" value="ECO:0007669"/>
    <property type="project" value="UniProtKB-KW"/>
</dbReference>
<dbReference type="SUPFAM" id="SSF55874">
    <property type="entry name" value="ATPase domain of HSP90 chaperone/DNA topoisomerase II/histidine kinase"/>
    <property type="match status" value="1"/>
</dbReference>
<dbReference type="Pfam" id="PF02518">
    <property type="entry name" value="HATPase_c"/>
    <property type="match status" value="1"/>
</dbReference>
<evidence type="ECO:0000256" key="5">
    <source>
        <dbReference type="ARBA" id="ARBA00022679"/>
    </source>
</evidence>
<dbReference type="EMBL" id="CP146256">
    <property type="protein sequence ID" value="XAH73781.1"/>
    <property type="molecule type" value="Genomic_DNA"/>
</dbReference>
<dbReference type="EC" id="2.7.13.3" evidence="3"/>
<dbReference type="PROSITE" id="PS50109">
    <property type="entry name" value="HIS_KIN"/>
    <property type="match status" value="1"/>
</dbReference>
<dbReference type="PRINTS" id="PR00344">
    <property type="entry name" value="BCTRLSENSOR"/>
</dbReference>
<proteinExistence type="predicted"/>
<protein>
    <recommendedName>
        <fullName evidence="3">histidine kinase</fullName>
        <ecNumber evidence="3">2.7.13.3</ecNumber>
    </recommendedName>
</protein>
<keyword evidence="11" id="KW-1185">Reference proteome</keyword>
<evidence type="ECO:0000256" key="8">
    <source>
        <dbReference type="SAM" id="Phobius"/>
    </source>
</evidence>
<dbReference type="PANTHER" id="PTHR45453:SF1">
    <property type="entry name" value="PHOSPHATE REGULON SENSOR PROTEIN PHOR"/>
    <property type="match status" value="1"/>
</dbReference>
<sequence length="452" mass="50775">MKSMIKILARYIGSAAGIALILLTLNIALLFFWLMAFQQENGYAYRVSEVAKGLQKQGNQYTLSETAKKAMNTRYEWGMLLNEQGRILWSMNLPKELFKNYTVPEVAGFTKWYLEDYPVYVWRHNDGLLVMGCPKGSIWKTDFQMPQKVMDKTLVWIPMMLSLNGLAAVLLALMFGMRLFRSFRLLADGIEQMAKKQAVELPANGILGDLAILLNQTSLQLQRQESALKKRDYARTSWIAGISHDIRTPLSMVMGYASQLEENVELSPSGREQASIIRKQSERIKTLVEDLNLASKLEYDMQPLDKSEMLLAPLVRKVLADFLNGGLPEIYSIDVQLDPSVGNIKISGDEKLLKRAVFNLIDNSVQHNPQGCDIKIMLYRQFSHFILSVADNGSGFSKEALKQLNQKEIPAGVPSHGLGLTIVRQIIKVHEGTVEFKNLPSGGCEAVLTLPC</sequence>
<dbReference type="SUPFAM" id="SSF47384">
    <property type="entry name" value="Homodimeric domain of signal transducing histidine kinase"/>
    <property type="match status" value="1"/>
</dbReference>
<evidence type="ECO:0000256" key="6">
    <source>
        <dbReference type="ARBA" id="ARBA00022777"/>
    </source>
</evidence>
<dbReference type="InterPro" id="IPR050351">
    <property type="entry name" value="BphY/WalK/GraS-like"/>
</dbReference>
<keyword evidence="6 10" id="KW-0418">Kinase</keyword>
<feature type="transmembrane region" description="Helical" evidence="8">
    <location>
        <begin position="12"/>
        <end position="36"/>
    </location>
</feature>
<gene>
    <name evidence="10" type="ORF">V6984_20115</name>
</gene>
<feature type="domain" description="Histidine kinase" evidence="9">
    <location>
        <begin position="241"/>
        <end position="452"/>
    </location>
</feature>
<dbReference type="Gene3D" id="3.30.565.10">
    <property type="entry name" value="Histidine kinase-like ATPase, C-terminal domain"/>
    <property type="match status" value="1"/>
</dbReference>
<feature type="transmembrane region" description="Helical" evidence="8">
    <location>
        <begin position="155"/>
        <end position="175"/>
    </location>
</feature>
<evidence type="ECO:0000259" key="9">
    <source>
        <dbReference type="PROSITE" id="PS50109"/>
    </source>
</evidence>
<comment type="catalytic activity">
    <reaction evidence="1">
        <text>ATP + protein L-histidine = ADP + protein N-phospho-L-histidine.</text>
        <dbReference type="EC" id="2.7.13.3"/>
    </reaction>
</comment>
<dbReference type="RefSeq" id="WP_342757382.1">
    <property type="nucleotide sequence ID" value="NZ_CP146256.1"/>
</dbReference>
<dbReference type="InterPro" id="IPR036097">
    <property type="entry name" value="HisK_dim/P_sf"/>
</dbReference>
<evidence type="ECO:0000256" key="3">
    <source>
        <dbReference type="ARBA" id="ARBA00012438"/>
    </source>
</evidence>
<reference evidence="10 11" key="1">
    <citation type="submission" date="2024-02" db="EMBL/GenBank/DDBJ databases">
        <title>Bacterial strain from lacustrine sediment.</title>
        <authorList>
            <person name="Petit C."/>
            <person name="Fadhlaoui K."/>
        </authorList>
    </citation>
    <scope>NUCLEOTIDE SEQUENCE [LARGE SCALE GENOMIC DNA]</scope>
    <source>
        <strain evidence="10 11">IPX-CK</strain>
    </source>
</reference>
<keyword evidence="8" id="KW-0812">Transmembrane</keyword>